<gene>
    <name evidence="1" type="ORF">W97_00989</name>
</gene>
<dbReference type="AlphaFoldDB" id="R7YIR0"/>
<accession>R7YIR0</accession>
<sequence length="125" mass="13039">MAAENPTVQVVHHLAVTAIARLALLHDEAHLQQTPTYPIQAVLLVLANALPTDTVAGQGAPVVDLGVETASEAVVDQARRLLAPCLHVATSIALGNLTPGRLRATSTATSHAMKLALAENGRLYL</sequence>
<dbReference type="GeneID" id="19898300"/>
<dbReference type="OrthoDB" id="10428164at2759"/>
<keyword evidence="2" id="KW-1185">Reference proteome</keyword>
<dbReference type="EMBL" id="JH767556">
    <property type="protein sequence ID" value="EON61773.1"/>
    <property type="molecule type" value="Genomic_DNA"/>
</dbReference>
<name>R7YIR0_CONA1</name>
<dbReference type="RefSeq" id="XP_007777090.1">
    <property type="nucleotide sequence ID" value="XM_007778900.1"/>
</dbReference>
<dbReference type="Proteomes" id="UP000016924">
    <property type="component" value="Unassembled WGS sequence"/>
</dbReference>
<evidence type="ECO:0000313" key="2">
    <source>
        <dbReference type="Proteomes" id="UP000016924"/>
    </source>
</evidence>
<reference evidence="2" key="1">
    <citation type="submission" date="2012-06" db="EMBL/GenBank/DDBJ databases">
        <title>The genome sequence of Coniosporium apollinis CBS 100218.</title>
        <authorList>
            <consortium name="The Broad Institute Genome Sequencing Platform"/>
            <person name="Cuomo C."/>
            <person name="Gorbushina A."/>
            <person name="Noack S."/>
            <person name="Walker B."/>
            <person name="Young S.K."/>
            <person name="Zeng Q."/>
            <person name="Gargeya S."/>
            <person name="Fitzgerald M."/>
            <person name="Haas B."/>
            <person name="Abouelleil A."/>
            <person name="Alvarado L."/>
            <person name="Arachchi H.M."/>
            <person name="Berlin A.M."/>
            <person name="Chapman S.B."/>
            <person name="Goldberg J."/>
            <person name="Griggs A."/>
            <person name="Gujja S."/>
            <person name="Hansen M."/>
            <person name="Howarth C."/>
            <person name="Imamovic A."/>
            <person name="Larimer J."/>
            <person name="McCowan C."/>
            <person name="Montmayeur A."/>
            <person name="Murphy C."/>
            <person name="Neiman D."/>
            <person name="Pearson M."/>
            <person name="Priest M."/>
            <person name="Roberts A."/>
            <person name="Saif S."/>
            <person name="Shea T."/>
            <person name="Sisk P."/>
            <person name="Sykes S."/>
            <person name="Wortman J."/>
            <person name="Nusbaum C."/>
            <person name="Birren B."/>
        </authorList>
    </citation>
    <scope>NUCLEOTIDE SEQUENCE [LARGE SCALE GENOMIC DNA]</scope>
    <source>
        <strain evidence="2">CBS 100218</strain>
    </source>
</reference>
<proteinExistence type="predicted"/>
<dbReference type="HOGENOM" id="CLU_1992499_0_0_1"/>
<evidence type="ECO:0000313" key="1">
    <source>
        <dbReference type="EMBL" id="EON61773.1"/>
    </source>
</evidence>
<organism evidence="1 2">
    <name type="scientific">Coniosporium apollinis (strain CBS 100218)</name>
    <name type="common">Rock-inhabiting black yeast</name>
    <dbReference type="NCBI Taxonomy" id="1168221"/>
    <lineage>
        <taxon>Eukaryota</taxon>
        <taxon>Fungi</taxon>
        <taxon>Dikarya</taxon>
        <taxon>Ascomycota</taxon>
        <taxon>Pezizomycotina</taxon>
        <taxon>Dothideomycetes</taxon>
        <taxon>Dothideomycetes incertae sedis</taxon>
        <taxon>Coniosporium</taxon>
    </lineage>
</organism>
<protein>
    <submittedName>
        <fullName evidence="1">Uncharacterized protein</fullName>
    </submittedName>
</protein>